<reference evidence="2 3" key="1">
    <citation type="submission" date="2013-08" db="EMBL/GenBank/DDBJ databases">
        <title>Genome sequencing of Lysobacter.</title>
        <authorList>
            <person name="Zhang S."/>
            <person name="Wang G."/>
        </authorList>
    </citation>
    <scope>NUCLEOTIDE SEQUENCE [LARGE SCALE GENOMIC DNA]</scope>
    <source>
        <strain evidence="2 3">GH1-9</strain>
    </source>
</reference>
<evidence type="ECO:0000256" key="1">
    <source>
        <dbReference type="SAM" id="Phobius"/>
    </source>
</evidence>
<dbReference type="eggNOG" id="COG3182">
    <property type="taxonomic scope" value="Bacteria"/>
</dbReference>
<protein>
    <recommendedName>
        <fullName evidence="4">Peptidase</fullName>
    </recommendedName>
</protein>
<dbReference type="STRING" id="1385517.N800_01750"/>
<keyword evidence="1" id="KW-1133">Transmembrane helix</keyword>
<keyword evidence="3" id="KW-1185">Reference proteome</keyword>
<proteinExistence type="predicted"/>
<evidence type="ECO:0000313" key="2">
    <source>
        <dbReference type="EMBL" id="KGM55025.1"/>
    </source>
</evidence>
<dbReference type="PANTHER" id="PTHR34219:SF3">
    <property type="entry name" value="BLL7967 PROTEIN"/>
    <property type="match status" value="1"/>
</dbReference>
<comment type="caution">
    <text evidence="2">The sequence shown here is derived from an EMBL/GenBank/DDBJ whole genome shotgun (WGS) entry which is preliminary data.</text>
</comment>
<organism evidence="2 3">
    <name type="scientific">Lysobacter daejeonensis GH1-9</name>
    <dbReference type="NCBI Taxonomy" id="1385517"/>
    <lineage>
        <taxon>Bacteria</taxon>
        <taxon>Pseudomonadati</taxon>
        <taxon>Pseudomonadota</taxon>
        <taxon>Gammaproteobacteria</taxon>
        <taxon>Lysobacterales</taxon>
        <taxon>Lysobacteraceae</taxon>
        <taxon>Aerolutibacter</taxon>
    </lineage>
</organism>
<keyword evidence="1" id="KW-0812">Transmembrane</keyword>
<feature type="transmembrane region" description="Helical" evidence="1">
    <location>
        <begin position="151"/>
        <end position="171"/>
    </location>
</feature>
<feature type="transmembrane region" description="Helical" evidence="1">
    <location>
        <begin position="29"/>
        <end position="53"/>
    </location>
</feature>
<sequence length="366" mass="40188">MNGTQTTPFAVSPTIAAVKRRLRRGLAWLHLWVGLTVGSIFALNGVAGSVLVFHTDLLRWQHPELIAHKPHADPVVLEQLVAQWAPRGVRSIDLPKPELPVWQAYFANGERAYFAPEDGALLLQRAPDNDVLMWLHEWHVALLAHDSGKQVLGVIGWVSLGLLVSGLYLWWPKPGRWRSHLRVHTHPPVRRWVTWHRSGGALLLPLLLLATVTGVGMVYGKGFHAVFTAALGGAVPTLPKLKGAPDEVDWNRVLERAHHALPGARLSRVSMPKPDSRVISFRARAAGEWHPNGRSEVHVDAAGTRVLDVFDATAQAAGARASAALYPLHIGVVGGSAARWVTAIVGLLPMFLLVTGFLFWRRRTGH</sequence>
<evidence type="ECO:0000313" key="3">
    <source>
        <dbReference type="Proteomes" id="UP000029998"/>
    </source>
</evidence>
<dbReference type="PANTHER" id="PTHR34219">
    <property type="entry name" value="IRON-REGULATED INNER MEMBRANE PROTEIN-RELATED"/>
    <property type="match status" value="1"/>
</dbReference>
<dbReference type="Proteomes" id="UP000029998">
    <property type="component" value="Unassembled WGS sequence"/>
</dbReference>
<feature type="transmembrane region" description="Helical" evidence="1">
    <location>
        <begin position="200"/>
        <end position="219"/>
    </location>
</feature>
<accession>A0A0A0EXM5</accession>
<dbReference type="OrthoDB" id="9776609at2"/>
<evidence type="ECO:0008006" key="4">
    <source>
        <dbReference type="Google" id="ProtNLM"/>
    </source>
</evidence>
<keyword evidence="1" id="KW-0472">Membrane</keyword>
<dbReference type="EMBL" id="AVPU01000008">
    <property type="protein sequence ID" value="KGM55025.1"/>
    <property type="molecule type" value="Genomic_DNA"/>
</dbReference>
<dbReference type="InterPro" id="IPR005625">
    <property type="entry name" value="PepSY-ass_TM"/>
</dbReference>
<feature type="transmembrane region" description="Helical" evidence="1">
    <location>
        <begin position="337"/>
        <end position="360"/>
    </location>
</feature>
<dbReference type="AlphaFoldDB" id="A0A0A0EXM5"/>
<dbReference type="Pfam" id="PF03929">
    <property type="entry name" value="PepSY_TM"/>
    <property type="match status" value="1"/>
</dbReference>
<name>A0A0A0EXM5_9GAMM</name>
<gene>
    <name evidence="2" type="ORF">N800_01750</name>
</gene>